<evidence type="ECO:0000313" key="1">
    <source>
        <dbReference type="EMBL" id="KAA8579152.1"/>
    </source>
</evidence>
<name>A0A5J5CBM9_9PERO</name>
<accession>A0A5J5CBM9</accession>
<protein>
    <submittedName>
        <fullName evidence="1">Uncharacterized protein</fullName>
    </submittedName>
</protein>
<keyword evidence="2" id="KW-1185">Reference proteome</keyword>
<proteinExistence type="predicted"/>
<sequence>MPYLHEQLELKQRLKLCSIVLLLLQISHRIMLLLSLSNSVSNPNNTFDVSIDPGSVKVVGKRSNSNYSTYNCFIHNCCIYNGRTFNYLSTTAVIFNNCTVNCCIYTAVSTTAALTIA</sequence>
<dbReference type="Proteomes" id="UP000327493">
    <property type="component" value="Unassembled WGS sequence"/>
</dbReference>
<comment type="caution">
    <text evidence="1">The sequence shown here is derived from an EMBL/GenBank/DDBJ whole genome shotgun (WGS) entry which is preliminary data.</text>
</comment>
<dbReference type="EMBL" id="VOFY01000046">
    <property type="protein sequence ID" value="KAA8579152.1"/>
    <property type="molecule type" value="Genomic_DNA"/>
</dbReference>
<reference evidence="1 2" key="1">
    <citation type="submission" date="2019-08" db="EMBL/GenBank/DDBJ databases">
        <title>A chromosome-level genome assembly, high-density linkage maps, and genome scans reveal the genomic architecture of hybrid incompatibilities underlying speciation via character displacement in darters (Percidae: Etheostominae).</title>
        <authorList>
            <person name="Moran R.L."/>
            <person name="Catchen J.M."/>
            <person name="Fuller R.C."/>
        </authorList>
    </citation>
    <scope>NUCLEOTIDE SEQUENCE [LARGE SCALE GENOMIC DNA]</scope>
    <source>
        <strain evidence="1">EspeVRDwgs_2016</strain>
        <tissue evidence="1">Muscle</tissue>
    </source>
</reference>
<organism evidence="1 2">
    <name type="scientific">Etheostoma spectabile</name>
    <name type="common">orangethroat darter</name>
    <dbReference type="NCBI Taxonomy" id="54343"/>
    <lineage>
        <taxon>Eukaryota</taxon>
        <taxon>Metazoa</taxon>
        <taxon>Chordata</taxon>
        <taxon>Craniata</taxon>
        <taxon>Vertebrata</taxon>
        <taxon>Euteleostomi</taxon>
        <taxon>Actinopterygii</taxon>
        <taxon>Neopterygii</taxon>
        <taxon>Teleostei</taxon>
        <taxon>Neoteleostei</taxon>
        <taxon>Acanthomorphata</taxon>
        <taxon>Eupercaria</taxon>
        <taxon>Perciformes</taxon>
        <taxon>Percoidei</taxon>
        <taxon>Percidae</taxon>
        <taxon>Etheostomatinae</taxon>
        <taxon>Etheostoma</taxon>
    </lineage>
</organism>
<dbReference type="AlphaFoldDB" id="A0A5J5CBM9"/>
<gene>
    <name evidence="1" type="ORF">FQN60_007272</name>
</gene>
<evidence type="ECO:0000313" key="2">
    <source>
        <dbReference type="Proteomes" id="UP000327493"/>
    </source>
</evidence>
<feature type="non-terminal residue" evidence="1">
    <location>
        <position position="117"/>
    </location>
</feature>